<sequence>MKQAVNLSREHQTALESPQDTEELQETIFRFFLDLVRHFPPADALQEFCRIFFEYESSPSNIQVFRAVTALISHDNKSEFLNTFKRCCYILINNWESNRSFEAIQDLIDVFEFTNFEEAQSRTSRLTHRYNSPSAKITRRLNSWVQEFKNGQDYQDLQLFIAKVDPQLKHHHESLLQKHADEQNRPLRKARIESKSLHWSKRYTSYLLVPQYINTQNSPEQREAARQLSHELKQQFKFDLAMYTALSQSEVGRQDLPDNPTGLGEEAVRLIKKIVAKRGKFSYSNLAHIFTKQVEGLYYQEFKEALKNYLTGYADYQGNEKKPELGSFQHKVSEYIDNIYPDYEEEILNDSLLLRTCNRLVDDLTTTDQNVPSELFARFLSQGRPLTLVIVLLKLILICPSARMHLDHQIACLIRYYMQFPEEECQWAVQFFEIFNITFAIYADKDVKYELIRRSSNNQSANTDEDGQWDDYCIFSQSKGESSRTKQQGTKNQS</sequence>
<dbReference type="EMBL" id="JAIHOM010000015">
    <property type="protein sequence ID" value="MCW6035512.1"/>
    <property type="molecule type" value="Genomic_DNA"/>
</dbReference>
<reference evidence="2 3" key="1">
    <citation type="submission" date="2021-08" db="EMBL/GenBank/DDBJ databases">
        <title>Draft genome sequence of Spirulina subsalsa with high tolerance to salinity and hype-accumulation of phycocyanin.</title>
        <authorList>
            <person name="Pei H."/>
            <person name="Jiang L."/>
        </authorList>
    </citation>
    <scope>NUCLEOTIDE SEQUENCE [LARGE SCALE GENOMIC DNA]</scope>
    <source>
        <strain evidence="2 3">FACHB-351</strain>
    </source>
</reference>
<accession>A0ABT3L1Y3</accession>
<organism evidence="2 3">
    <name type="scientific">Spirulina subsalsa FACHB-351</name>
    <dbReference type="NCBI Taxonomy" id="234711"/>
    <lineage>
        <taxon>Bacteria</taxon>
        <taxon>Bacillati</taxon>
        <taxon>Cyanobacteriota</taxon>
        <taxon>Cyanophyceae</taxon>
        <taxon>Spirulinales</taxon>
        <taxon>Spirulinaceae</taxon>
        <taxon>Spirulina</taxon>
    </lineage>
</organism>
<dbReference type="Proteomes" id="UP001526426">
    <property type="component" value="Unassembled WGS sequence"/>
</dbReference>
<evidence type="ECO:0000313" key="2">
    <source>
        <dbReference type="EMBL" id="MCW6035512.1"/>
    </source>
</evidence>
<evidence type="ECO:0000313" key="3">
    <source>
        <dbReference type="Proteomes" id="UP001526426"/>
    </source>
</evidence>
<gene>
    <name evidence="2" type="ORF">K4A83_04385</name>
</gene>
<evidence type="ECO:0000256" key="1">
    <source>
        <dbReference type="SAM" id="MobiDB-lite"/>
    </source>
</evidence>
<name>A0ABT3L1Y3_9CYAN</name>
<proteinExistence type="predicted"/>
<protein>
    <submittedName>
        <fullName evidence="2">Uncharacterized protein</fullName>
    </submittedName>
</protein>
<comment type="caution">
    <text evidence="2">The sequence shown here is derived from an EMBL/GenBank/DDBJ whole genome shotgun (WGS) entry which is preliminary data.</text>
</comment>
<dbReference type="RefSeq" id="WP_265263205.1">
    <property type="nucleotide sequence ID" value="NZ_JAIHOM010000015.1"/>
</dbReference>
<keyword evidence="3" id="KW-1185">Reference proteome</keyword>
<feature type="region of interest" description="Disordered" evidence="1">
    <location>
        <begin position="1"/>
        <end position="20"/>
    </location>
</feature>